<dbReference type="OrthoDB" id="669978at2"/>
<protein>
    <recommendedName>
        <fullName evidence="3">Ferritin-like metal-binding protein YciE</fullName>
    </recommendedName>
</protein>
<accession>A0A1H9TC20</accession>
<evidence type="ECO:0000313" key="1">
    <source>
        <dbReference type="EMBL" id="SER94668.1"/>
    </source>
</evidence>
<dbReference type="EMBL" id="FOHB01000002">
    <property type="protein sequence ID" value="SER94668.1"/>
    <property type="molecule type" value="Genomic_DNA"/>
</dbReference>
<dbReference type="RefSeq" id="WP_091756871.1">
    <property type="nucleotide sequence ID" value="NZ_FOHB01000002.1"/>
</dbReference>
<dbReference type="AlphaFoldDB" id="A0A1H9TC20"/>
<dbReference type="Proteomes" id="UP000199019">
    <property type="component" value="Unassembled WGS sequence"/>
</dbReference>
<evidence type="ECO:0008006" key="3">
    <source>
        <dbReference type="Google" id="ProtNLM"/>
    </source>
</evidence>
<name>A0A1H9TC20_9MICO</name>
<organism evidence="1 2">
    <name type="scientific">Pedococcus cremeus</name>
    <dbReference type="NCBI Taxonomy" id="587636"/>
    <lineage>
        <taxon>Bacteria</taxon>
        <taxon>Bacillati</taxon>
        <taxon>Actinomycetota</taxon>
        <taxon>Actinomycetes</taxon>
        <taxon>Micrococcales</taxon>
        <taxon>Intrasporangiaceae</taxon>
        <taxon>Pedococcus</taxon>
    </lineage>
</organism>
<sequence>MHLATYLGLLDEGEKTLAASFRQVAEGHAEEADVYHLCNRLAAECDRHREHLAPAVARYGEQKVEEPEDLHAEGLTTTRTGGVGLLRDLHDLYLLVCYLDIAWTVVGQAAKAARDKELIGIVDHCEGETSTQLKWLKTRMKEAAPQALIVAS</sequence>
<reference evidence="2" key="1">
    <citation type="submission" date="2016-10" db="EMBL/GenBank/DDBJ databases">
        <authorList>
            <person name="Varghese N."/>
            <person name="Submissions S."/>
        </authorList>
    </citation>
    <scope>NUCLEOTIDE SEQUENCE [LARGE SCALE GENOMIC DNA]</scope>
    <source>
        <strain evidence="2">CGMCC 1.6963</strain>
    </source>
</reference>
<keyword evidence="2" id="KW-1185">Reference proteome</keyword>
<gene>
    <name evidence="1" type="ORF">SAMN05216199_1532</name>
</gene>
<dbReference type="STRING" id="587636.SAMN05216199_1532"/>
<evidence type="ECO:0000313" key="2">
    <source>
        <dbReference type="Proteomes" id="UP000199019"/>
    </source>
</evidence>
<proteinExistence type="predicted"/>